<dbReference type="EMBL" id="MVBM01000008">
    <property type="protein sequence ID" value="OOK67291.1"/>
    <property type="molecule type" value="Genomic_DNA"/>
</dbReference>
<protein>
    <submittedName>
        <fullName evidence="1">Uncharacterized protein</fullName>
    </submittedName>
</protein>
<gene>
    <name evidence="1" type="ORF">BZL30_7880</name>
</gene>
<dbReference type="AlphaFoldDB" id="A0A1V3WLZ2"/>
<evidence type="ECO:0000313" key="1">
    <source>
        <dbReference type="EMBL" id="OOK67291.1"/>
    </source>
</evidence>
<organism evidence="1 2">
    <name type="scientific">Mycobacterium kansasii</name>
    <dbReference type="NCBI Taxonomy" id="1768"/>
    <lineage>
        <taxon>Bacteria</taxon>
        <taxon>Bacillati</taxon>
        <taxon>Actinomycetota</taxon>
        <taxon>Actinomycetes</taxon>
        <taxon>Mycobacteriales</taxon>
        <taxon>Mycobacteriaceae</taxon>
        <taxon>Mycobacterium</taxon>
    </lineage>
</organism>
<dbReference type="Proteomes" id="UP000189229">
    <property type="component" value="Unassembled WGS sequence"/>
</dbReference>
<accession>A0A1V3WLZ2</accession>
<proteinExistence type="predicted"/>
<evidence type="ECO:0000313" key="2">
    <source>
        <dbReference type="Proteomes" id="UP000189229"/>
    </source>
</evidence>
<sequence>MFLPVCWRSEASMALPTRPSRAARRFPGEHHLDVRAGRGSPGWQWPGK</sequence>
<reference evidence="1 2" key="1">
    <citation type="submission" date="2017-02" db="EMBL/GenBank/DDBJ databases">
        <title>Complete genome sequences of Mycobacterium kansasii strains isolated from rhesus macaques.</title>
        <authorList>
            <person name="Panda A."/>
            <person name="Nagaraj S."/>
            <person name="Zhao X."/>
            <person name="Tettelin H."/>
            <person name="Detolla L.J."/>
        </authorList>
    </citation>
    <scope>NUCLEOTIDE SEQUENCE [LARGE SCALE GENOMIC DNA]</scope>
    <source>
        <strain evidence="1 2">11-3813</strain>
    </source>
</reference>
<name>A0A1V3WLZ2_MYCKA</name>
<comment type="caution">
    <text evidence="1">The sequence shown here is derived from an EMBL/GenBank/DDBJ whole genome shotgun (WGS) entry which is preliminary data.</text>
</comment>